<dbReference type="OrthoDB" id="6126739at2759"/>
<dbReference type="PANTHER" id="PTHR10671">
    <property type="entry name" value="EPITHELIAL MEMBRANE PROTEIN-RELATED"/>
    <property type="match status" value="1"/>
</dbReference>
<dbReference type="InterPro" id="IPR050579">
    <property type="entry name" value="PMP-22/EMP/MP20-like"/>
</dbReference>
<evidence type="ECO:0000256" key="5">
    <source>
        <dbReference type="SAM" id="Phobius"/>
    </source>
</evidence>
<dbReference type="PANTHER" id="PTHR10671:SF108">
    <property type="entry name" value="CLAUDIN FAMILY PROTEIN-RELATED"/>
    <property type="match status" value="1"/>
</dbReference>
<comment type="subcellular location">
    <subcellularLocation>
        <location evidence="1">Membrane</location>
        <topology evidence="1">Multi-pass membrane protein</topology>
    </subcellularLocation>
</comment>
<dbReference type="AlphaFoldDB" id="A0A8W8IH82"/>
<dbReference type="EnsemblMetazoa" id="G1393.4">
    <property type="protein sequence ID" value="G1393.4:cds"/>
    <property type="gene ID" value="G1393"/>
</dbReference>
<dbReference type="Pfam" id="PF13903">
    <property type="entry name" value="Claudin_2"/>
    <property type="match status" value="1"/>
</dbReference>
<reference evidence="6" key="1">
    <citation type="submission" date="2022-08" db="UniProtKB">
        <authorList>
            <consortium name="EnsemblMetazoa"/>
        </authorList>
    </citation>
    <scope>IDENTIFICATION</scope>
    <source>
        <strain evidence="6">05x7-T-G4-1.051#20</strain>
    </source>
</reference>
<evidence type="ECO:0000256" key="4">
    <source>
        <dbReference type="ARBA" id="ARBA00023136"/>
    </source>
</evidence>
<name>A0A8W8IH82_MAGGI</name>
<dbReference type="EnsemblMetazoa" id="G1393.5">
    <property type="protein sequence ID" value="G1393.5:cds"/>
    <property type="gene ID" value="G1393"/>
</dbReference>
<dbReference type="EnsemblMetazoa" id="G1393.6">
    <property type="protein sequence ID" value="G1393.6:cds"/>
    <property type="gene ID" value="G1393"/>
</dbReference>
<evidence type="ECO:0000313" key="7">
    <source>
        <dbReference type="Proteomes" id="UP000005408"/>
    </source>
</evidence>
<evidence type="ECO:0000256" key="3">
    <source>
        <dbReference type="ARBA" id="ARBA00022989"/>
    </source>
</evidence>
<feature type="transmembrane region" description="Helical" evidence="5">
    <location>
        <begin position="139"/>
        <end position="164"/>
    </location>
</feature>
<keyword evidence="7" id="KW-1185">Reference proteome</keyword>
<evidence type="ECO:0000313" key="6">
    <source>
        <dbReference type="EnsemblMetazoa" id="G1393.6:cds"/>
    </source>
</evidence>
<evidence type="ECO:0000256" key="2">
    <source>
        <dbReference type="ARBA" id="ARBA00022692"/>
    </source>
</evidence>
<sequence length="225" mass="25375">MGRGQLCLLFLVLCMILISLGLILTSIVTDYWYNVQNSNSNTTVANTYSYSFGMWRKCYTKDVPKDVPYERRVNKCAYTYQDLVPRTMPSTDEGARYLHLERAWVGCAIASAGIQIFAILTMICGLWPADCANAKRSTLYLVTSILCLIAAMCGITSGICFIALRDLDSSSRNIYPNGTTTLYDFSFMMEWASNSLCILEGFIFLCLLKMDYNDITETGKYNSFM</sequence>
<evidence type="ECO:0000256" key="1">
    <source>
        <dbReference type="ARBA" id="ARBA00004141"/>
    </source>
</evidence>
<dbReference type="GO" id="GO:0005886">
    <property type="term" value="C:plasma membrane"/>
    <property type="evidence" value="ECO:0007669"/>
    <property type="project" value="TreeGrafter"/>
</dbReference>
<keyword evidence="3 5" id="KW-1133">Transmembrane helix</keyword>
<keyword evidence="4 5" id="KW-0472">Membrane</keyword>
<dbReference type="EnsemblMetazoa" id="G1393.1">
    <property type="protein sequence ID" value="G1393.1:cds"/>
    <property type="gene ID" value="G1393"/>
</dbReference>
<dbReference type="Proteomes" id="UP000005408">
    <property type="component" value="Unassembled WGS sequence"/>
</dbReference>
<dbReference type="GeneID" id="105335753"/>
<dbReference type="InterPro" id="IPR004031">
    <property type="entry name" value="PMP22/EMP/MP20/Claudin"/>
</dbReference>
<dbReference type="KEGG" id="crg:105335753"/>
<dbReference type="Gene3D" id="1.20.140.150">
    <property type="match status" value="1"/>
</dbReference>
<accession>A0A8W8IH82</accession>
<dbReference type="RefSeq" id="XP_011438126.2">
    <property type="nucleotide sequence ID" value="XM_011439824.4"/>
</dbReference>
<feature type="transmembrane region" description="Helical" evidence="5">
    <location>
        <begin position="191"/>
        <end position="208"/>
    </location>
</feature>
<dbReference type="EnsemblMetazoa" id="G1393.7">
    <property type="protein sequence ID" value="G1393.7:cds"/>
    <property type="gene ID" value="G1393"/>
</dbReference>
<feature type="transmembrane region" description="Helical" evidence="5">
    <location>
        <begin position="103"/>
        <end position="127"/>
    </location>
</feature>
<dbReference type="EnsemblMetazoa" id="G1393.3">
    <property type="protein sequence ID" value="G1393.3:cds"/>
    <property type="gene ID" value="G1393"/>
</dbReference>
<dbReference type="OMA" id="MDYNDIT"/>
<keyword evidence="2 5" id="KW-0812">Transmembrane</keyword>
<dbReference type="EnsemblMetazoa" id="G1393.8">
    <property type="protein sequence ID" value="G1393.8:cds"/>
    <property type="gene ID" value="G1393"/>
</dbReference>
<organism evidence="6 7">
    <name type="scientific">Magallana gigas</name>
    <name type="common">Pacific oyster</name>
    <name type="synonym">Crassostrea gigas</name>
    <dbReference type="NCBI Taxonomy" id="29159"/>
    <lineage>
        <taxon>Eukaryota</taxon>
        <taxon>Metazoa</taxon>
        <taxon>Spiralia</taxon>
        <taxon>Lophotrochozoa</taxon>
        <taxon>Mollusca</taxon>
        <taxon>Bivalvia</taxon>
        <taxon>Autobranchia</taxon>
        <taxon>Pteriomorphia</taxon>
        <taxon>Ostreida</taxon>
        <taxon>Ostreoidea</taxon>
        <taxon>Ostreidae</taxon>
        <taxon>Magallana</taxon>
    </lineage>
</organism>
<feature type="transmembrane region" description="Helical" evidence="5">
    <location>
        <begin position="7"/>
        <end position="28"/>
    </location>
</feature>
<proteinExistence type="predicted"/>
<protein>
    <submittedName>
        <fullName evidence="6">Uncharacterized protein</fullName>
    </submittedName>
</protein>
<dbReference type="EnsemblMetazoa" id="G1393.2">
    <property type="protein sequence ID" value="G1393.2:cds"/>
    <property type="gene ID" value="G1393"/>
</dbReference>